<dbReference type="RefSeq" id="XP_023691065.1">
    <property type="nucleotide sequence ID" value="XM_023835297.2"/>
</dbReference>
<protein>
    <recommendedName>
        <fullName evidence="8">CaM kinase-like vesicle-associated protein</fullName>
    </recommendedName>
</protein>
<dbReference type="RefSeq" id="XP_023691066.1">
    <property type="nucleotide sequence ID" value="XM_023835298.2"/>
</dbReference>
<evidence type="ECO:0000313" key="12">
    <source>
        <dbReference type="Ensembl" id="ENSPKIP00000033336.1"/>
    </source>
</evidence>
<feature type="region of interest" description="Disordered" evidence="10">
    <location>
        <begin position="527"/>
        <end position="643"/>
    </location>
</feature>
<evidence type="ECO:0000256" key="2">
    <source>
        <dbReference type="ARBA" id="ARBA00004284"/>
    </source>
</evidence>
<comment type="subunit">
    <text evidence="7">Interacts with calmodulin, in the presence of calcium.</text>
</comment>
<keyword evidence="13" id="KW-1185">Reference proteome</keyword>
<name>A0A3B3ST95_9TELE</name>
<dbReference type="Proteomes" id="UP000261540">
    <property type="component" value="Unplaced"/>
</dbReference>
<dbReference type="Gene3D" id="1.10.510.10">
    <property type="entry name" value="Transferase(Phosphotransferase) domain 1"/>
    <property type="match status" value="1"/>
</dbReference>
<evidence type="ECO:0000256" key="1">
    <source>
        <dbReference type="ARBA" id="ARBA00001913"/>
    </source>
</evidence>
<organism evidence="12 13">
    <name type="scientific">Paramormyrops kingsleyae</name>
    <dbReference type="NCBI Taxonomy" id="1676925"/>
    <lineage>
        <taxon>Eukaryota</taxon>
        <taxon>Metazoa</taxon>
        <taxon>Chordata</taxon>
        <taxon>Craniata</taxon>
        <taxon>Vertebrata</taxon>
        <taxon>Euteleostomi</taxon>
        <taxon>Actinopterygii</taxon>
        <taxon>Neopterygii</taxon>
        <taxon>Teleostei</taxon>
        <taxon>Osteoglossocephala</taxon>
        <taxon>Osteoglossomorpha</taxon>
        <taxon>Osteoglossiformes</taxon>
        <taxon>Mormyridae</taxon>
        <taxon>Paramormyrops</taxon>
    </lineage>
</organism>
<dbReference type="STRING" id="1676925.ENSPKIP00000033336"/>
<dbReference type="OrthoDB" id="40902at2759"/>
<evidence type="ECO:0000256" key="9">
    <source>
        <dbReference type="ARBA" id="ARBA00055881"/>
    </source>
</evidence>
<reference evidence="12" key="2">
    <citation type="submission" date="2025-09" db="UniProtKB">
        <authorList>
            <consortium name="Ensembl"/>
        </authorList>
    </citation>
    <scope>IDENTIFICATION</scope>
</reference>
<feature type="domain" description="Protein kinase" evidence="11">
    <location>
        <begin position="24"/>
        <end position="286"/>
    </location>
</feature>
<evidence type="ECO:0000256" key="10">
    <source>
        <dbReference type="SAM" id="MobiDB-lite"/>
    </source>
</evidence>
<dbReference type="AlphaFoldDB" id="A0A3B3ST95"/>
<dbReference type="Gene3D" id="3.30.200.20">
    <property type="entry name" value="Phosphorylase Kinase, domain 1"/>
    <property type="match status" value="1"/>
</dbReference>
<proteinExistence type="inferred from homology"/>
<dbReference type="PROSITE" id="PS50011">
    <property type="entry name" value="PROTEIN_KINASE_DOM"/>
    <property type="match status" value="1"/>
</dbReference>
<dbReference type="GO" id="GO:0045202">
    <property type="term" value="C:synapse"/>
    <property type="evidence" value="ECO:0007669"/>
    <property type="project" value="UniProtKB-ARBA"/>
</dbReference>
<evidence type="ECO:0000256" key="4">
    <source>
        <dbReference type="ARBA" id="ARBA00022860"/>
    </source>
</evidence>
<comment type="similarity">
    <text evidence="3">Belongs to the protein kinase superfamily. CAMK Ser/Thr protein kinase family.</text>
</comment>
<dbReference type="Pfam" id="PF00069">
    <property type="entry name" value="Pkinase"/>
    <property type="match status" value="1"/>
</dbReference>
<sequence>MAFGCLTLWDRRNCSSLSDVTEKYEIGHTLRVKEFCELCVAKERLTSKVFFCKKFLKKDGKKVRKAAKNEIMILNMVRHPNILQLIDTFETRKEYFIMQELATGGDVFDWILDQGNYTERDASCVIRQVLEAASYLHSLSIVHRNLKLENLIYYTENNHNKVVLRDFYLSRFENNGITEPCGTPEYLAPEVVARRRYGCPIDCWAVGVIMFILLSGNPPFYDETEEDDTDQHNRILFRRIVAGEFEFDSPYWDDISPAAKELVCKLMEVDPMLRVTAQNALTHDWIAGQGASEKNLRDGVCAQFKKNFAKAKWRKAIRVTTFMQRLRSMESSGGPGDEDGGAEVGNEVEGKVDMEEVASGSTVELSQGGQSESKAIAEKEEEGGENGDVEKVRGGTCCGGTGDGGAGEICSTKPQALLKSMGEGADTDSDGGKKETVTGMEEAPLAGKEKQDPQKMSSPPDRAMVSDHRASSAHQKTYNSEGMKDSCGAVTQNCQKREPVISPQLNDCSGPTAMTVTPTAVQKIPSLADKKMPDVSTGSCCQSQLPGAMPEKGISLNGSKDLKGKSSDAGEDGGDLKLSMSTRKGENSCTLAGSPGLEDNNDASGQKQGEMPSPGHRRSPCPSGATSLDLGKAAGRSSDWQMDSAIEQIEKHMAAVFEKMEEDLPSLLDDIAEPPKRGT</sequence>
<evidence type="ECO:0000313" key="13">
    <source>
        <dbReference type="Proteomes" id="UP000261540"/>
    </source>
</evidence>
<dbReference type="GeneTree" id="ENSGT00940000165541"/>
<evidence type="ECO:0000259" key="11">
    <source>
        <dbReference type="PROSITE" id="PS50011"/>
    </source>
</evidence>
<feature type="region of interest" description="Disordered" evidence="10">
    <location>
        <begin position="358"/>
        <end position="392"/>
    </location>
</feature>
<comment type="function">
    <text evidence="9">Does not appear to have detectable kinase activity.</text>
</comment>
<comment type="subcellular location">
    <subcellularLocation>
        <location evidence="2">Cytoplasmic vesicle membrane</location>
        <topology evidence="2">Peripheral membrane protein</topology>
    </subcellularLocation>
</comment>
<dbReference type="PANTHER" id="PTHR24347">
    <property type="entry name" value="SERINE/THREONINE-PROTEIN KINASE"/>
    <property type="match status" value="1"/>
</dbReference>
<evidence type="ECO:0000256" key="7">
    <source>
        <dbReference type="ARBA" id="ARBA00038588"/>
    </source>
</evidence>
<comment type="cofactor">
    <cofactor evidence="1">
        <name>Ca(2+)</name>
        <dbReference type="ChEBI" id="CHEBI:29108"/>
    </cofactor>
</comment>
<dbReference type="Ensembl" id="ENSPKIT00000014226.1">
    <property type="protein sequence ID" value="ENSPKIP00000033336.1"/>
    <property type="gene ID" value="ENSPKIG00000013077.1"/>
</dbReference>
<dbReference type="GeneID" id="111855837"/>
<reference evidence="12" key="1">
    <citation type="submission" date="2025-08" db="UniProtKB">
        <authorList>
            <consortium name="Ensembl"/>
        </authorList>
    </citation>
    <scope>IDENTIFICATION</scope>
</reference>
<dbReference type="RefSeq" id="XP_023691067.1">
    <property type="nucleotide sequence ID" value="XM_023835299.2"/>
</dbReference>
<dbReference type="InterPro" id="IPR011009">
    <property type="entry name" value="Kinase-like_dom_sf"/>
</dbReference>
<dbReference type="InterPro" id="IPR000719">
    <property type="entry name" value="Prot_kinase_dom"/>
</dbReference>
<evidence type="ECO:0000256" key="6">
    <source>
        <dbReference type="ARBA" id="ARBA00023329"/>
    </source>
</evidence>
<dbReference type="GO" id="GO:0005516">
    <property type="term" value="F:calmodulin binding"/>
    <property type="evidence" value="ECO:0007669"/>
    <property type="project" value="UniProtKB-KW"/>
</dbReference>
<evidence type="ECO:0000256" key="5">
    <source>
        <dbReference type="ARBA" id="ARBA00023136"/>
    </source>
</evidence>
<feature type="compositionally biased region" description="Polar residues" evidence="10">
    <location>
        <begin position="579"/>
        <end position="591"/>
    </location>
</feature>
<dbReference type="GO" id="GO:0004672">
    <property type="term" value="F:protein kinase activity"/>
    <property type="evidence" value="ECO:0007669"/>
    <property type="project" value="InterPro"/>
</dbReference>
<dbReference type="SUPFAM" id="SSF56112">
    <property type="entry name" value="Protein kinase-like (PK-like)"/>
    <property type="match status" value="1"/>
</dbReference>
<dbReference type="FunFam" id="3.30.200.20:FF:000155">
    <property type="entry name" value="CaM kinase-like vesicle-associated, like"/>
    <property type="match status" value="1"/>
</dbReference>
<evidence type="ECO:0000256" key="8">
    <source>
        <dbReference type="ARBA" id="ARBA00039200"/>
    </source>
</evidence>
<dbReference type="GO" id="GO:0005524">
    <property type="term" value="F:ATP binding"/>
    <property type="evidence" value="ECO:0007669"/>
    <property type="project" value="InterPro"/>
</dbReference>
<feature type="region of interest" description="Disordered" evidence="10">
    <location>
        <begin position="420"/>
        <end position="485"/>
    </location>
</feature>
<evidence type="ECO:0000256" key="3">
    <source>
        <dbReference type="ARBA" id="ARBA00006692"/>
    </source>
</evidence>
<feature type="compositionally biased region" description="Polar residues" evidence="10">
    <location>
        <begin position="359"/>
        <end position="370"/>
    </location>
</feature>
<keyword evidence="5" id="KW-0472">Membrane</keyword>
<dbReference type="GO" id="GO:0030659">
    <property type="term" value="C:cytoplasmic vesicle membrane"/>
    <property type="evidence" value="ECO:0007669"/>
    <property type="project" value="UniProtKB-SubCell"/>
</dbReference>
<feature type="compositionally biased region" description="Polar residues" evidence="10">
    <location>
        <begin position="536"/>
        <end position="545"/>
    </location>
</feature>
<keyword evidence="4" id="KW-0112">Calmodulin-binding</keyword>
<accession>A0A3B3ST95</accession>
<dbReference type="FunFam" id="1.10.510.10:FF:000188">
    <property type="entry name" value="CaM kinase-like vesicle-associated, like"/>
    <property type="match status" value="1"/>
</dbReference>
<keyword evidence="6" id="KW-0968">Cytoplasmic vesicle</keyword>
<dbReference type="KEGG" id="pki:111855837"/>